<dbReference type="GO" id="GO:0047639">
    <property type="term" value="F:alcohol oxidase activity"/>
    <property type="evidence" value="ECO:0007669"/>
    <property type="project" value="UniProtKB-EC"/>
</dbReference>
<comment type="caution">
    <text evidence="5">The sequence shown here is derived from an EMBL/GenBank/DDBJ whole genome shotgun (WGS) entry which is preliminary data.</text>
</comment>
<dbReference type="EMBL" id="JOWA01000022">
    <property type="protein sequence ID" value="KEZ46530.1"/>
    <property type="molecule type" value="Genomic_DNA"/>
</dbReference>
<reference evidence="5 6" key="1">
    <citation type="journal article" date="2014" name="Genome Announc.">
        <title>Draft genome sequence of the pathogenic fungus Scedosporium apiospermum.</title>
        <authorList>
            <person name="Vandeputte P."/>
            <person name="Ghamrawi S."/>
            <person name="Rechenmann M."/>
            <person name="Iltis A."/>
            <person name="Giraud S."/>
            <person name="Fleury M."/>
            <person name="Thornton C."/>
            <person name="Delhaes L."/>
            <person name="Meyer W."/>
            <person name="Papon N."/>
            <person name="Bouchara J.P."/>
        </authorList>
    </citation>
    <scope>NUCLEOTIDE SEQUENCE [LARGE SCALE GENOMIC DNA]</scope>
    <source>
        <strain evidence="5 6">IHEM 14462</strain>
    </source>
</reference>
<dbReference type="InterPro" id="IPR036188">
    <property type="entry name" value="FAD/NAD-bd_sf"/>
</dbReference>
<comment type="similarity">
    <text evidence="1">Belongs to the GMC oxidoreductase family.</text>
</comment>
<dbReference type="SUPFAM" id="SSF51905">
    <property type="entry name" value="FAD/NAD(P)-binding domain"/>
    <property type="match status" value="1"/>
</dbReference>
<dbReference type="SUPFAM" id="SSF54373">
    <property type="entry name" value="FAD-linked reductases, C-terminal domain"/>
    <property type="match status" value="1"/>
</dbReference>
<feature type="active site" description="Proton donor" evidence="2">
    <location>
        <position position="552"/>
    </location>
</feature>
<keyword evidence="5" id="KW-0560">Oxidoreductase</keyword>
<dbReference type="GeneID" id="27718469"/>
<name>A0A084GGR8_PSEDA</name>
<dbReference type="Gene3D" id="3.30.560.10">
    <property type="entry name" value="Glucose Oxidase, domain 3"/>
    <property type="match status" value="1"/>
</dbReference>
<dbReference type="InterPro" id="IPR012132">
    <property type="entry name" value="GMC_OxRdtase"/>
</dbReference>
<evidence type="ECO:0000256" key="3">
    <source>
        <dbReference type="SAM" id="SignalP"/>
    </source>
</evidence>
<keyword evidence="3" id="KW-0732">Signal</keyword>
<dbReference type="GO" id="GO:0044550">
    <property type="term" value="P:secondary metabolite biosynthetic process"/>
    <property type="evidence" value="ECO:0007669"/>
    <property type="project" value="TreeGrafter"/>
</dbReference>
<accession>A0A084GGR8</accession>
<dbReference type="OrthoDB" id="269227at2759"/>
<dbReference type="PROSITE" id="PS00624">
    <property type="entry name" value="GMC_OXRED_2"/>
    <property type="match status" value="1"/>
</dbReference>
<feature type="domain" description="Glucose-methanol-choline oxidoreductase N-terminal" evidence="4">
    <location>
        <begin position="298"/>
        <end position="312"/>
    </location>
</feature>
<dbReference type="Pfam" id="PF05199">
    <property type="entry name" value="GMC_oxred_C"/>
    <property type="match status" value="1"/>
</dbReference>
<evidence type="ECO:0000313" key="5">
    <source>
        <dbReference type="EMBL" id="KEZ46530.1"/>
    </source>
</evidence>
<evidence type="ECO:0000256" key="2">
    <source>
        <dbReference type="PIRSR" id="PIRSR000137-1"/>
    </source>
</evidence>
<dbReference type="RefSeq" id="XP_016646329.1">
    <property type="nucleotide sequence ID" value="XM_016783129.1"/>
</dbReference>
<dbReference type="VEuPathDB" id="FungiDB:SAPIO_CDS0317"/>
<dbReference type="PANTHER" id="PTHR11552:SF115">
    <property type="entry name" value="DEHYDROGENASE XPTC-RELATED"/>
    <property type="match status" value="1"/>
</dbReference>
<sequence length="622" mass="67531">MRYILWNESIVLAAIVAQAKAAGILRDFSELEASYDYIVAGGGLSGLVVASRLSEDPDITVLVVEYGDFDDSLNAALPYYAKNMQFSNLFYLTSVPQVGLANRTGGLAVGATVGGGSTVNGMAWDRGSKADYDAWEELGNPGWGWEGLLHYFRKSSTLTLPSEELISEYHYGLSGDGFGDGPVQVSLPSWQWPATYTYIDAFQEAGIQIRTDGGTNGVNVGFHWNPSDIDPVNGTRSSSRKAYWDPASDRPNLSLIVNTFASTVSFDGKTADGLNIVSRESDETVLVLASSEVILAAGAAHTPQILQLSGVGPRDLLEDLGIDEVVDLPGVGSNLQDHLSISMAWRFTNDMGLNPSALNDPEFLDEAFDEYWANKTGPITHTGKHCRVMLSLQNLTEEVDDIAAELTSEDPALYLGDTYLQREELLAGYAAQHAILATIVGKDEVSVFEHTFGGGADMSFHPQKPFSRGTIRISSTNPHPANSPPRLDFRAVTHPLDMKIAILGLKFGRRIMAGNAMSTLGTREIAPGSNITSDEELEELFRTRHINPSNAHPVGTTAMMPRDLGGVVDPRLRVYGVERLRIVDAGVFPLLPTCHTQATTYAVAEKAADLIREDRLDSQRQF</sequence>
<dbReference type="GO" id="GO:0050660">
    <property type="term" value="F:flavin adenine dinucleotide binding"/>
    <property type="evidence" value="ECO:0007669"/>
    <property type="project" value="InterPro"/>
</dbReference>
<dbReference type="HOGENOM" id="CLU_002865_6_1_1"/>
<dbReference type="Proteomes" id="UP000028545">
    <property type="component" value="Unassembled WGS sequence"/>
</dbReference>
<dbReference type="PANTHER" id="PTHR11552">
    <property type="entry name" value="GLUCOSE-METHANOL-CHOLINE GMC OXIDOREDUCTASE"/>
    <property type="match status" value="1"/>
</dbReference>
<feature type="active site" description="Proton acceptor" evidence="2">
    <location>
        <position position="595"/>
    </location>
</feature>
<gene>
    <name evidence="5" type="ORF">SAPIO_CDS0317</name>
</gene>
<protein>
    <submittedName>
        <fullName evidence="5">GMC oxidoreductase</fullName>
        <ecNumber evidence="5">1.1.3.13</ecNumber>
    </submittedName>
</protein>
<organism evidence="5 6">
    <name type="scientific">Pseudallescheria apiosperma</name>
    <name type="common">Scedosporium apiospermum</name>
    <dbReference type="NCBI Taxonomy" id="563466"/>
    <lineage>
        <taxon>Eukaryota</taxon>
        <taxon>Fungi</taxon>
        <taxon>Dikarya</taxon>
        <taxon>Ascomycota</taxon>
        <taxon>Pezizomycotina</taxon>
        <taxon>Sordariomycetes</taxon>
        <taxon>Hypocreomycetidae</taxon>
        <taxon>Microascales</taxon>
        <taxon>Microascaceae</taxon>
        <taxon>Scedosporium</taxon>
    </lineage>
</organism>
<evidence type="ECO:0000313" key="6">
    <source>
        <dbReference type="Proteomes" id="UP000028545"/>
    </source>
</evidence>
<evidence type="ECO:0000256" key="1">
    <source>
        <dbReference type="ARBA" id="ARBA00010790"/>
    </source>
</evidence>
<dbReference type="PIRSF" id="PIRSF000137">
    <property type="entry name" value="Alcohol_oxidase"/>
    <property type="match status" value="1"/>
</dbReference>
<dbReference type="Pfam" id="PF00732">
    <property type="entry name" value="GMC_oxred_N"/>
    <property type="match status" value="1"/>
</dbReference>
<feature type="chain" id="PRO_5001775697" evidence="3">
    <location>
        <begin position="22"/>
        <end position="622"/>
    </location>
</feature>
<dbReference type="AlphaFoldDB" id="A0A084GGR8"/>
<dbReference type="InterPro" id="IPR000172">
    <property type="entry name" value="GMC_OxRdtase_N"/>
</dbReference>
<feature type="signal peptide" evidence="3">
    <location>
        <begin position="1"/>
        <end position="21"/>
    </location>
</feature>
<keyword evidence="6" id="KW-1185">Reference proteome</keyword>
<dbReference type="EC" id="1.1.3.13" evidence="5"/>
<dbReference type="KEGG" id="sapo:SAPIO_CDS0317"/>
<proteinExistence type="inferred from homology"/>
<dbReference type="Gene3D" id="3.50.50.60">
    <property type="entry name" value="FAD/NAD(P)-binding domain"/>
    <property type="match status" value="1"/>
</dbReference>
<evidence type="ECO:0000259" key="4">
    <source>
        <dbReference type="PROSITE" id="PS00624"/>
    </source>
</evidence>
<dbReference type="InterPro" id="IPR007867">
    <property type="entry name" value="GMC_OxRtase_C"/>
</dbReference>